<dbReference type="FunFam" id="1.25.70.10:FF:000001">
    <property type="entry name" value="Mitochondrial transcription termination factor-like"/>
    <property type="match status" value="1"/>
</dbReference>
<protein>
    <submittedName>
        <fullName evidence="4">BnaC09g13460D protein</fullName>
    </submittedName>
</protein>
<dbReference type="Gramene" id="CDY19557">
    <property type="protein sequence ID" value="CDY19557"/>
    <property type="gene ID" value="GSBRNA2T00009199001"/>
</dbReference>
<evidence type="ECO:0000313" key="5">
    <source>
        <dbReference type="Proteomes" id="UP000028999"/>
    </source>
</evidence>
<evidence type="ECO:0000256" key="1">
    <source>
        <dbReference type="ARBA" id="ARBA00007692"/>
    </source>
</evidence>
<dbReference type="Pfam" id="PF02536">
    <property type="entry name" value="mTERF"/>
    <property type="match status" value="1"/>
</dbReference>
<keyword evidence="2" id="KW-0806">Transcription termination</keyword>
<gene>
    <name evidence="4" type="primary">BnaC09g13460D</name>
    <name evidence="4" type="ORF">GSBRNA2T00009199001</name>
</gene>
<evidence type="ECO:0000256" key="3">
    <source>
        <dbReference type="ARBA" id="ARBA00022946"/>
    </source>
</evidence>
<organism evidence="4 5">
    <name type="scientific">Brassica napus</name>
    <name type="common">Rape</name>
    <dbReference type="NCBI Taxonomy" id="3708"/>
    <lineage>
        <taxon>Eukaryota</taxon>
        <taxon>Viridiplantae</taxon>
        <taxon>Streptophyta</taxon>
        <taxon>Embryophyta</taxon>
        <taxon>Tracheophyta</taxon>
        <taxon>Spermatophyta</taxon>
        <taxon>Magnoliopsida</taxon>
        <taxon>eudicotyledons</taxon>
        <taxon>Gunneridae</taxon>
        <taxon>Pentapetalae</taxon>
        <taxon>rosids</taxon>
        <taxon>malvids</taxon>
        <taxon>Brassicales</taxon>
        <taxon>Brassicaceae</taxon>
        <taxon>Brassiceae</taxon>
        <taxon>Brassica</taxon>
    </lineage>
</organism>
<dbReference type="Proteomes" id="UP000028999">
    <property type="component" value="Unassembled WGS sequence"/>
</dbReference>
<dbReference type="GO" id="GO:0006353">
    <property type="term" value="P:DNA-templated transcription termination"/>
    <property type="evidence" value="ECO:0007669"/>
    <property type="project" value="UniProtKB-KW"/>
</dbReference>
<proteinExistence type="inferred from homology"/>
<dbReference type="OMA" id="FAVEDIW"/>
<comment type="similarity">
    <text evidence="1">Belongs to the mTERF family.</text>
</comment>
<evidence type="ECO:0000313" key="4">
    <source>
        <dbReference type="EMBL" id="CDY19557.1"/>
    </source>
</evidence>
<name>A0A078G3K0_BRANA</name>
<keyword evidence="5" id="KW-1185">Reference proteome</keyword>
<accession>A0A078G3K0</accession>
<dbReference type="EMBL" id="LK032097">
    <property type="protein sequence ID" value="CDY19557.1"/>
    <property type="molecule type" value="Genomic_DNA"/>
</dbReference>
<dbReference type="PANTHER" id="PTHR13068:SF170">
    <property type="entry name" value="BNAC09G13460D PROTEIN"/>
    <property type="match status" value="1"/>
</dbReference>
<dbReference type="GO" id="GO:0003676">
    <property type="term" value="F:nucleic acid binding"/>
    <property type="evidence" value="ECO:0007669"/>
    <property type="project" value="InterPro"/>
</dbReference>
<dbReference type="GO" id="GO:0009658">
    <property type="term" value="P:chloroplast organization"/>
    <property type="evidence" value="ECO:0000318"/>
    <property type="project" value="GO_Central"/>
</dbReference>
<dbReference type="InterPro" id="IPR038538">
    <property type="entry name" value="MTERF_sf"/>
</dbReference>
<dbReference type="Gene3D" id="1.25.70.10">
    <property type="entry name" value="Transcription termination factor 3, mitochondrial"/>
    <property type="match status" value="2"/>
</dbReference>
<dbReference type="SMART" id="SM00733">
    <property type="entry name" value="Mterf"/>
    <property type="match status" value="6"/>
</dbReference>
<dbReference type="PaxDb" id="3708-A0A078G3K0"/>
<sequence length="366" mass="41285">MYSLILRGRRLQKCRLSLNLTPFSSAARKGQNFTVSYLVDSLGFTPKLAESISKKVSFNNKCNPDSVLNLLRTHGFTDSQISTIITDYPLLLTLDADKSLAPKLQALQSKVSSASELTETISKVPKILSKDRSLSVYYDFVKEVMEADKSSKLETLSPQRETFQESLKKVLEMGFDPTTPKFLEALRVVKGLNKEAMEEKVNVYKRLGFAVEDIWVMFKKFPQCIGVSEKNILNSVETFIGLGFSREDVAMMVKRLPPCIGYSVETVKKKIEFVVKEMGWPLKAVASYPQVLGYSMEKRMVPRCNVIKALIAKGLIKSELPPVSTVLVCTDQDFLKRYVRKHDDDDDDDEELVAELMGIFTGETRT</sequence>
<reference evidence="4 5" key="1">
    <citation type="journal article" date="2014" name="Science">
        <title>Plant genetics. Early allopolyploid evolution in the post-Neolithic Brassica napus oilseed genome.</title>
        <authorList>
            <person name="Chalhoub B."/>
            <person name="Denoeud F."/>
            <person name="Liu S."/>
            <person name="Parkin I.A."/>
            <person name="Tang H."/>
            <person name="Wang X."/>
            <person name="Chiquet J."/>
            <person name="Belcram H."/>
            <person name="Tong C."/>
            <person name="Samans B."/>
            <person name="Correa M."/>
            <person name="Da Silva C."/>
            <person name="Just J."/>
            <person name="Falentin C."/>
            <person name="Koh C.S."/>
            <person name="Le Clainche I."/>
            <person name="Bernard M."/>
            <person name="Bento P."/>
            <person name="Noel B."/>
            <person name="Labadie K."/>
            <person name="Alberti A."/>
            <person name="Charles M."/>
            <person name="Arnaud D."/>
            <person name="Guo H."/>
            <person name="Daviaud C."/>
            <person name="Alamery S."/>
            <person name="Jabbari K."/>
            <person name="Zhao M."/>
            <person name="Edger P.P."/>
            <person name="Chelaifa H."/>
            <person name="Tack D."/>
            <person name="Lassalle G."/>
            <person name="Mestiri I."/>
            <person name="Schnel N."/>
            <person name="Le Paslier M.C."/>
            <person name="Fan G."/>
            <person name="Renault V."/>
            <person name="Bayer P.E."/>
            <person name="Golicz A.A."/>
            <person name="Manoli S."/>
            <person name="Lee T.H."/>
            <person name="Thi V.H."/>
            <person name="Chalabi S."/>
            <person name="Hu Q."/>
            <person name="Fan C."/>
            <person name="Tollenaere R."/>
            <person name="Lu Y."/>
            <person name="Battail C."/>
            <person name="Shen J."/>
            <person name="Sidebottom C.H."/>
            <person name="Wang X."/>
            <person name="Canaguier A."/>
            <person name="Chauveau A."/>
            <person name="Berard A."/>
            <person name="Deniot G."/>
            <person name="Guan M."/>
            <person name="Liu Z."/>
            <person name="Sun F."/>
            <person name="Lim Y.P."/>
            <person name="Lyons E."/>
            <person name="Town C.D."/>
            <person name="Bancroft I."/>
            <person name="Wang X."/>
            <person name="Meng J."/>
            <person name="Ma J."/>
            <person name="Pires J.C."/>
            <person name="King G.J."/>
            <person name="Brunel D."/>
            <person name="Delourme R."/>
            <person name="Renard M."/>
            <person name="Aury J.M."/>
            <person name="Adams K.L."/>
            <person name="Batley J."/>
            <person name="Snowdon R.J."/>
            <person name="Tost J."/>
            <person name="Edwards D."/>
            <person name="Zhou Y."/>
            <person name="Hua W."/>
            <person name="Sharpe A.G."/>
            <person name="Paterson A.H."/>
            <person name="Guan C."/>
            <person name="Wincker P."/>
        </authorList>
    </citation>
    <scope>NUCLEOTIDE SEQUENCE [LARGE SCALE GENOMIC DNA]</scope>
    <source>
        <strain evidence="5">cv. Darmor-bzh</strain>
    </source>
</reference>
<dbReference type="GO" id="GO:0009507">
    <property type="term" value="C:chloroplast"/>
    <property type="evidence" value="ECO:0000318"/>
    <property type="project" value="GO_Central"/>
</dbReference>
<evidence type="ECO:0000256" key="2">
    <source>
        <dbReference type="ARBA" id="ARBA00022472"/>
    </source>
</evidence>
<keyword evidence="2" id="KW-0805">Transcription regulation</keyword>
<keyword evidence="3" id="KW-0809">Transit peptide</keyword>
<dbReference type="AlphaFoldDB" id="A0A078G3K0"/>
<keyword evidence="2" id="KW-0804">Transcription</keyword>
<dbReference type="PANTHER" id="PTHR13068">
    <property type="entry name" value="CGI-12 PROTEIN-RELATED"/>
    <property type="match status" value="1"/>
</dbReference>
<dbReference type="InterPro" id="IPR003690">
    <property type="entry name" value="MTERF"/>
</dbReference>